<dbReference type="GO" id="GO:0004930">
    <property type="term" value="F:G protein-coupled receptor activity"/>
    <property type="evidence" value="ECO:0007669"/>
    <property type="project" value="UniProtKB-KW"/>
</dbReference>
<evidence type="ECO:0000256" key="3">
    <source>
        <dbReference type="ARBA" id="ARBA00022692"/>
    </source>
</evidence>
<evidence type="ECO:0000256" key="10">
    <source>
        <dbReference type="SAM" id="Phobius"/>
    </source>
</evidence>
<feature type="transmembrane region" description="Helical" evidence="10">
    <location>
        <begin position="142"/>
        <end position="165"/>
    </location>
</feature>
<dbReference type="EnsemblMetazoa" id="XM_038190512.1">
    <property type="protein sequence ID" value="XP_038046440.1"/>
    <property type="gene ID" value="LOC119720705"/>
</dbReference>
<feature type="transmembrane region" description="Helical" evidence="10">
    <location>
        <begin position="177"/>
        <end position="202"/>
    </location>
</feature>
<keyword evidence="7 9" id="KW-0675">Receptor</keyword>
<dbReference type="PROSITE" id="PS00237">
    <property type="entry name" value="G_PROTEIN_RECEP_F1_1"/>
    <property type="match status" value="1"/>
</dbReference>
<dbReference type="PANTHER" id="PTHR24249:SF372">
    <property type="entry name" value="G-PROTEIN COUPLED RECEPTORS FAMILY 1 PROFILE DOMAIN-CONTAINING PROTEIN"/>
    <property type="match status" value="1"/>
</dbReference>
<keyword evidence="5 9" id="KW-0297">G-protein coupled receptor</keyword>
<evidence type="ECO:0000256" key="4">
    <source>
        <dbReference type="ARBA" id="ARBA00022989"/>
    </source>
</evidence>
<dbReference type="GO" id="GO:0005886">
    <property type="term" value="C:plasma membrane"/>
    <property type="evidence" value="ECO:0007669"/>
    <property type="project" value="UniProtKB-SubCell"/>
</dbReference>
<evidence type="ECO:0000256" key="6">
    <source>
        <dbReference type="ARBA" id="ARBA00023136"/>
    </source>
</evidence>
<dbReference type="CDD" id="cd00637">
    <property type="entry name" value="7tm_classA_rhodopsin-like"/>
    <property type="match status" value="1"/>
</dbReference>
<comment type="subcellular location">
    <subcellularLocation>
        <location evidence="1">Cell membrane</location>
        <topology evidence="1">Multi-pass membrane protein</topology>
    </subcellularLocation>
</comment>
<dbReference type="Proteomes" id="UP000887568">
    <property type="component" value="Unplaced"/>
</dbReference>
<dbReference type="InterPro" id="IPR050569">
    <property type="entry name" value="TAAR"/>
</dbReference>
<dbReference type="AlphaFoldDB" id="A0A913Z6J4"/>
<evidence type="ECO:0000259" key="11">
    <source>
        <dbReference type="PROSITE" id="PS50262"/>
    </source>
</evidence>
<accession>A0A913Z6J4</accession>
<evidence type="ECO:0000256" key="5">
    <source>
        <dbReference type="ARBA" id="ARBA00023040"/>
    </source>
</evidence>
<protein>
    <recommendedName>
        <fullName evidence="11">G-protein coupled receptors family 1 profile domain-containing protein</fullName>
    </recommendedName>
</protein>
<dbReference type="Gene3D" id="1.20.1070.10">
    <property type="entry name" value="Rhodopsin 7-helix transmembrane proteins"/>
    <property type="match status" value="1"/>
</dbReference>
<dbReference type="RefSeq" id="XP_038046440.1">
    <property type="nucleotide sequence ID" value="XM_038190512.1"/>
</dbReference>
<keyword evidence="4 10" id="KW-1133">Transmembrane helix</keyword>
<dbReference type="GeneID" id="119720705"/>
<dbReference type="InterPro" id="IPR017452">
    <property type="entry name" value="GPCR_Rhodpsn_7TM"/>
</dbReference>
<evidence type="ECO:0000313" key="13">
    <source>
        <dbReference type="Proteomes" id="UP000887568"/>
    </source>
</evidence>
<evidence type="ECO:0000256" key="2">
    <source>
        <dbReference type="ARBA" id="ARBA00022475"/>
    </source>
</evidence>
<keyword evidence="6 10" id="KW-0472">Membrane</keyword>
<keyword evidence="8 9" id="KW-0807">Transducer</keyword>
<dbReference type="Pfam" id="PF00001">
    <property type="entry name" value="7tm_1"/>
    <property type="match status" value="1"/>
</dbReference>
<name>A0A913Z6J4_PATMI</name>
<dbReference type="PRINTS" id="PR00237">
    <property type="entry name" value="GPCRRHODOPSN"/>
</dbReference>
<keyword evidence="3 9" id="KW-0812">Transmembrane</keyword>
<proteinExistence type="inferred from homology"/>
<keyword evidence="2" id="KW-1003">Cell membrane</keyword>
<dbReference type="PANTHER" id="PTHR24249">
    <property type="entry name" value="HISTAMINE RECEPTOR-RELATED G-PROTEIN COUPLED RECEPTOR"/>
    <property type="match status" value="1"/>
</dbReference>
<organism evidence="12 13">
    <name type="scientific">Patiria miniata</name>
    <name type="common">Bat star</name>
    <name type="synonym">Asterina miniata</name>
    <dbReference type="NCBI Taxonomy" id="46514"/>
    <lineage>
        <taxon>Eukaryota</taxon>
        <taxon>Metazoa</taxon>
        <taxon>Echinodermata</taxon>
        <taxon>Eleutherozoa</taxon>
        <taxon>Asterozoa</taxon>
        <taxon>Asteroidea</taxon>
        <taxon>Valvatacea</taxon>
        <taxon>Valvatida</taxon>
        <taxon>Asterinidae</taxon>
        <taxon>Patiria</taxon>
    </lineage>
</organism>
<dbReference type="InterPro" id="IPR000276">
    <property type="entry name" value="GPCR_Rhodpsn"/>
</dbReference>
<sequence>MLDMSSFASVAFITALSVDRYMVITHPFSYTQEKVQRFFKISMVLLWVILGLAFISCAIIFYNRDWLEGIYCVIQVKGTTTLRFWFAVLLIPALGIPMLLVCTIYARLLILGRKHALRIRQQNPDPQPNNAAGSGRRGYKTFAAVTLCFALTSLPYMASVIHVQFILSDDMRGSSPALTILTVCKFIFNSHGWLNALVYVFMNRCFRQEAKKVLKGARRCMCRQQDHPEQ</sequence>
<evidence type="ECO:0000313" key="12">
    <source>
        <dbReference type="EnsemblMetazoa" id="XP_038046440.1"/>
    </source>
</evidence>
<reference evidence="12" key="1">
    <citation type="submission" date="2022-11" db="UniProtKB">
        <authorList>
            <consortium name="EnsemblMetazoa"/>
        </authorList>
    </citation>
    <scope>IDENTIFICATION</scope>
</reference>
<dbReference type="SUPFAM" id="SSF81321">
    <property type="entry name" value="Family A G protein-coupled receptor-like"/>
    <property type="match status" value="1"/>
</dbReference>
<evidence type="ECO:0000256" key="1">
    <source>
        <dbReference type="ARBA" id="ARBA00004651"/>
    </source>
</evidence>
<feature type="transmembrane region" description="Helical" evidence="10">
    <location>
        <begin position="44"/>
        <end position="62"/>
    </location>
</feature>
<evidence type="ECO:0000256" key="9">
    <source>
        <dbReference type="RuleBase" id="RU000688"/>
    </source>
</evidence>
<feature type="transmembrane region" description="Helical" evidence="10">
    <location>
        <begin position="82"/>
        <end position="110"/>
    </location>
</feature>
<dbReference type="PROSITE" id="PS50262">
    <property type="entry name" value="G_PROTEIN_RECEP_F1_2"/>
    <property type="match status" value="1"/>
</dbReference>
<keyword evidence="13" id="KW-1185">Reference proteome</keyword>
<evidence type="ECO:0000256" key="8">
    <source>
        <dbReference type="ARBA" id="ARBA00023224"/>
    </source>
</evidence>
<comment type="similarity">
    <text evidence="9">Belongs to the G-protein coupled receptor 1 family.</text>
</comment>
<evidence type="ECO:0000256" key="7">
    <source>
        <dbReference type="ARBA" id="ARBA00023170"/>
    </source>
</evidence>
<feature type="domain" description="G-protein coupled receptors family 1 profile" evidence="11">
    <location>
        <begin position="1"/>
        <end position="199"/>
    </location>
</feature>